<proteinExistence type="predicted"/>
<organism evidence="2 3">
    <name type="scientific">Mycolicibacterium septicum DSM 44393</name>
    <dbReference type="NCBI Taxonomy" id="1341646"/>
    <lineage>
        <taxon>Bacteria</taxon>
        <taxon>Bacillati</taxon>
        <taxon>Actinomycetota</taxon>
        <taxon>Actinomycetes</taxon>
        <taxon>Mycobacteriales</taxon>
        <taxon>Mycobacteriaceae</taxon>
        <taxon>Mycolicibacterium</taxon>
    </lineage>
</organism>
<comment type="caution">
    <text evidence="2">The sequence shown here is derived from an EMBL/GenBank/DDBJ whole genome shotgun (WGS) entry which is preliminary data.</text>
</comment>
<accession>A0A7X6RW66</accession>
<sequence length="224" mass="25396">MRSLDWQTGDRDELSAFLRSHLVAGFWGYDEILDMAHEWVDDSGVVDPAEAAELVDSMWRRRLAEQASWADTGDYGRLQYTFAQLESEGILARMCFSCCATCATHDIDDERSPNPESEDWYRYREWAYTYFHEQDALRLGDAEPTLYLGFSSFRPHPALPDSVVRAAAAGDEAAVAEITERTDTLVGERIVVLANHFGLGASWSGSHRSRIELDVSQWRKPLPQ</sequence>
<evidence type="ECO:0000313" key="3">
    <source>
        <dbReference type="Proteomes" id="UP000518188"/>
    </source>
</evidence>
<feature type="domain" description="DUF6891" evidence="1">
    <location>
        <begin position="11"/>
        <end position="220"/>
    </location>
</feature>
<dbReference type="AlphaFoldDB" id="A0A7X6RW66"/>
<dbReference type="Pfam" id="PF21831">
    <property type="entry name" value="DUF6891"/>
    <property type="match status" value="1"/>
</dbReference>
<dbReference type="RefSeq" id="WP_049925535.1">
    <property type="nucleotide sequence ID" value="NZ_HG322953.1"/>
</dbReference>
<protein>
    <recommendedName>
        <fullName evidence="1">DUF6891 domain-containing protein</fullName>
    </recommendedName>
</protein>
<evidence type="ECO:0000313" key="2">
    <source>
        <dbReference type="EMBL" id="NKZ12053.1"/>
    </source>
</evidence>
<dbReference type="Proteomes" id="UP000518188">
    <property type="component" value="Unassembled WGS sequence"/>
</dbReference>
<gene>
    <name evidence="2" type="ORF">HGA11_13795</name>
</gene>
<dbReference type="EMBL" id="JAAXPJ010000005">
    <property type="protein sequence ID" value="NKZ12053.1"/>
    <property type="molecule type" value="Genomic_DNA"/>
</dbReference>
<reference evidence="2 3" key="1">
    <citation type="submission" date="2020-04" db="EMBL/GenBank/DDBJ databases">
        <title>MicrobeNet Type strains.</title>
        <authorList>
            <person name="Nicholson A.C."/>
        </authorList>
    </citation>
    <scope>NUCLEOTIDE SEQUENCE [LARGE SCALE GENOMIC DNA]</scope>
    <source>
        <strain evidence="2 3">ATCC 700731</strain>
    </source>
</reference>
<evidence type="ECO:0000259" key="1">
    <source>
        <dbReference type="Pfam" id="PF21831"/>
    </source>
</evidence>
<name>A0A7X6RW66_9MYCO</name>
<dbReference type="InterPro" id="IPR054186">
    <property type="entry name" value="DUF6891"/>
</dbReference>